<dbReference type="Gene3D" id="2.60.40.10">
    <property type="entry name" value="Immunoglobulins"/>
    <property type="match status" value="1"/>
</dbReference>
<proteinExistence type="predicted"/>
<accession>M3HYN8</accession>
<dbReference type="AlphaFoldDB" id="M3HYN8"/>
<protein>
    <recommendedName>
        <fullName evidence="4">Fibronectin type III domain protein</fullName>
    </recommendedName>
</protein>
<name>M3HYN8_LEPIR</name>
<dbReference type="EMBL" id="AFME02000389">
    <property type="protein sequence ID" value="EMG08361.1"/>
    <property type="molecule type" value="Genomic_DNA"/>
</dbReference>
<feature type="compositionally biased region" description="Acidic residues" evidence="1">
    <location>
        <begin position="383"/>
        <end position="397"/>
    </location>
</feature>
<dbReference type="InterPro" id="IPR036116">
    <property type="entry name" value="FN3_sf"/>
</dbReference>
<sequence>MLLFSLMILVSFPGAQDHTFNQNQVENYSIANSIHAEILKKDENSVRIFWDAPKETGEIIVARSSSMIDTPEKCMVADSLGKYPSGIAGGVTQIFDYNLKPGTYYYAVILAHRVKNGTVKLIPGRNFTTIPVVIEHALTPTENKIPEIPDDARVIDLTVKREGKYLRLNWTPYEKAIPNATVYTVYRSAEPMSSLSLMRKAEKLTELSHPESTFLDQDLNKSQTIYYGVSVRSGAKEVLPLINGQSFIRYFYIGNPNKGGSENIINPEYSEDEMRIKDLTAEVDDLNVKLSWKAPEKADANTVYTIYQALKPLSGGTATFLGGNVRKLGEVNHPDTEAQIKMKSLDAKVYFGVTVKHKDKEGFNLVENESFIAISPNKKPENSEENSAEETPQENQEETSASDPEKEQEKSEEISKDTKQEEEFSGNNDELDKILRETYWKKEYSRTIRDLKPYAKNGNSVYMKGKAKFFTGLSYYKKGITKKHLSISSIKIVNFTIRNALSFGRSAVCLGSPEEIHEPFYHINYRIFIYLRRPFNRSVSNYDSRRRFQTKERSGKN</sequence>
<reference evidence="2 3" key="1">
    <citation type="submission" date="2013-02" db="EMBL/GenBank/DDBJ databases">
        <authorList>
            <person name="Harkins D.M."/>
            <person name="Durkin A.S."/>
            <person name="Brinkac L.M."/>
            <person name="Haft D.H."/>
            <person name="Selengut J.D."/>
            <person name="Sanka R."/>
            <person name="DePew J."/>
            <person name="Purushe J."/>
            <person name="Tulsiani S.M."/>
            <person name="Graham G.C."/>
            <person name="Burns M.-A."/>
            <person name="Dohnt M.F."/>
            <person name="Smythe L.D."/>
            <person name="McKay D.B."/>
            <person name="Craig S.B."/>
            <person name="Vinetz J.M."/>
            <person name="Sutton G.G."/>
            <person name="Nierman W.C."/>
            <person name="Fouts D.E."/>
        </authorList>
    </citation>
    <scope>NUCLEOTIDE SEQUENCE [LARGE SCALE GENOMIC DNA]</scope>
    <source>
        <strain evidence="2 3">LT2186</strain>
    </source>
</reference>
<feature type="compositionally biased region" description="Basic and acidic residues" evidence="1">
    <location>
        <begin position="403"/>
        <end position="422"/>
    </location>
</feature>
<dbReference type="SUPFAM" id="SSF49265">
    <property type="entry name" value="Fibronectin type III"/>
    <property type="match status" value="1"/>
</dbReference>
<gene>
    <name evidence="2" type="ORF">LEP1GSC151_0492</name>
</gene>
<dbReference type="InterPro" id="IPR013783">
    <property type="entry name" value="Ig-like_fold"/>
</dbReference>
<dbReference type="Proteomes" id="UP000011776">
    <property type="component" value="Unassembled WGS sequence"/>
</dbReference>
<dbReference type="BioCyc" id="LINT1001599:G11K9-5013-MONOMER"/>
<evidence type="ECO:0008006" key="4">
    <source>
        <dbReference type="Google" id="ProtNLM"/>
    </source>
</evidence>
<evidence type="ECO:0000313" key="2">
    <source>
        <dbReference type="EMBL" id="EMG08361.1"/>
    </source>
</evidence>
<organism evidence="2 3">
    <name type="scientific">Leptospira interrogans serovar Grippotyphosa str. LT2186</name>
    <dbReference type="NCBI Taxonomy" id="1001599"/>
    <lineage>
        <taxon>Bacteria</taxon>
        <taxon>Pseudomonadati</taxon>
        <taxon>Spirochaetota</taxon>
        <taxon>Spirochaetia</taxon>
        <taxon>Leptospirales</taxon>
        <taxon>Leptospiraceae</taxon>
        <taxon>Leptospira</taxon>
    </lineage>
</organism>
<evidence type="ECO:0000313" key="3">
    <source>
        <dbReference type="Proteomes" id="UP000011776"/>
    </source>
</evidence>
<feature type="region of interest" description="Disordered" evidence="1">
    <location>
        <begin position="374"/>
        <end position="428"/>
    </location>
</feature>
<evidence type="ECO:0000256" key="1">
    <source>
        <dbReference type="SAM" id="MobiDB-lite"/>
    </source>
</evidence>
<comment type="caution">
    <text evidence="2">The sequence shown here is derived from an EMBL/GenBank/DDBJ whole genome shotgun (WGS) entry which is preliminary data.</text>
</comment>